<reference evidence="3" key="2">
    <citation type="journal article" date="2021" name="PeerJ">
        <title>Extensive microbial diversity within the chicken gut microbiome revealed by metagenomics and culture.</title>
        <authorList>
            <person name="Gilroy R."/>
            <person name="Ravi A."/>
            <person name="Getino M."/>
            <person name="Pursley I."/>
            <person name="Horton D.L."/>
            <person name="Alikhan N.F."/>
            <person name="Baker D."/>
            <person name="Gharbi K."/>
            <person name="Hall N."/>
            <person name="Watson M."/>
            <person name="Adriaenssens E.M."/>
            <person name="Foster-Nyarko E."/>
            <person name="Jarju S."/>
            <person name="Secka A."/>
            <person name="Antonio M."/>
            <person name="Oren A."/>
            <person name="Chaudhuri R.R."/>
            <person name="La Ragione R."/>
            <person name="Hildebrand F."/>
            <person name="Pallen M.J."/>
        </authorList>
    </citation>
    <scope>NUCLEOTIDE SEQUENCE</scope>
    <source>
        <strain evidence="3">2889</strain>
    </source>
</reference>
<dbReference type="Pfam" id="PF21247">
    <property type="entry name" value="Fic-like_C"/>
    <property type="match status" value="1"/>
</dbReference>
<dbReference type="EMBL" id="JADIMZ010000127">
    <property type="protein sequence ID" value="MBO8433314.1"/>
    <property type="molecule type" value="Genomic_DNA"/>
</dbReference>
<reference evidence="3" key="1">
    <citation type="submission" date="2020-10" db="EMBL/GenBank/DDBJ databases">
        <authorList>
            <person name="Gilroy R."/>
        </authorList>
    </citation>
    <scope>NUCLEOTIDE SEQUENCE</scope>
    <source>
        <strain evidence="3">2889</strain>
    </source>
</reference>
<name>A0A9D9DSU5_9BACT</name>
<dbReference type="Proteomes" id="UP000823612">
    <property type="component" value="Unassembled WGS sequence"/>
</dbReference>
<evidence type="ECO:0000313" key="4">
    <source>
        <dbReference type="Proteomes" id="UP000823612"/>
    </source>
</evidence>
<accession>A0A9D9DSU5</accession>
<protein>
    <submittedName>
        <fullName evidence="3">AAA family ATPase</fullName>
    </submittedName>
</protein>
<feature type="domain" description="Filamentation induced by cAMP protein Fic-like C-terminal" evidence="2">
    <location>
        <begin position="4"/>
        <end position="58"/>
    </location>
</feature>
<proteinExistence type="predicted"/>
<feature type="region of interest" description="Disordered" evidence="1">
    <location>
        <begin position="44"/>
        <end position="63"/>
    </location>
</feature>
<gene>
    <name evidence="3" type="ORF">IAB08_08510</name>
</gene>
<dbReference type="AlphaFoldDB" id="A0A9D9DSU5"/>
<sequence length="63" mass="7279">MQQILSFCQEAKSFTEILELTGLKDRESFKHTYIDPLIAAGKLRMTEPDTPTSRNQKYISTQE</sequence>
<evidence type="ECO:0000313" key="3">
    <source>
        <dbReference type="EMBL" id="MBO8433314.1"/>
    </source>
</evidence>
<evidence type="ECO:0000256" key="1">
    <source>
        <dbReference type="SAM" id="MobiDB-lite"/>
    </source>
</evidence>
<dbReference type="InterPro" id="IPR049514">
    <property type="entry name" value="Fic-like_C"/>
</dbReference>
<feature type="compositionally biased region" description="Polar residues" evidence="1">
    <location>
        <begin position="49"/>
        <end position="63"/>
    </location>
</feature>
<organism evidence="3 4">
    <name type="scientific">Candidatus Pullibacteroides excrementavium</name>
    <dbReference type="NCBI Taxonomy" id="2840905"/>
    <lineage>
        <taxon>Bacteria</taxon>
        <taxon>Pseudomonadati</taxon>
        <taxon>Bacteroidota</taxon>
        <taxon>Bacteroidia</taxon>
        <taxon>Bacteroidales</taxon>
        <taxon>Candidatus Pullibacteroides</taxon>
    </lineage>
</organism>
<evidence type="ECO:0000259" key="2">
    <source>
        <dbReference type="Pfam" id="PF21247"/>
    </source>
</evidence>
<comment type="caution">
    <text evidence="3">The sequence shown here is derived from an EMBL/GenBank/DDBJ whole genome shotgun (WGS) entry which is preliminary data.</text>
</comment>